<comment type="similarity">
    <text evidence="1">Belongs to the multicopper oxidase family.</text>
</comment>
<dbReference type="SUPFAM" id="SSF49503">
    <property type="entry name" value="Cupredoxins"/>
    <property type="match status" value="2"/>
</dbReference>
<protein>
    <submittedName>
        <fullName evidence="4">Hephaestin-like protein 1</fullName>
    </submittedName>
</protein>
<accession>A0A6I9MU62</accession>
<organism evidence="3 4">
    <name type="scientific">Notothenia coriiceps</name>
    <name type="common">black rockcod</name>
    <dbReference type="NCBI Taxonomy" id="8208"/>
    <lineage>
        <taxon>Eukaryota</taxon>
        <taxon>Metazoa</taxon>
        <taxon>Chordata</taxon>
        <taxon>Craniata</taxon>
        <taxon>Vertebrata</taxon>
        <taxon>Euteleostomi</taxon>
        <taxon>Actinopterygii</taxon>
        <taxon>Neopterygii</taxon>
        <taxon>Teleostei</taxon>
        <taxon>Neoteleostei</taxon>
        <taxon>Acanthomorphata</taxon>
        <taxon>Eupercaria</taxon>
        <taxon>Perciformes</taxon>
        <taxon>Notothenioidei</taxon>
        <taxon>Nototheniidae</taxon>
        <taxon>Notothenia</taxon>
    </lineage>
</organism>
<gene>
    <name evidence="4" type="primary">LOC104945600</name>
</gene>
<evidence type="ECO:0000313" key="4">
    <source>
        <dbReference type="RefSeq" id="XP_010769604.1"/>
    </source>
</evidence>
<dbReference type="RefSeq" id="XP_010769604.1">
    <property type="nucleotide sequence ID" value="XM_010771302.1"/>
</dbReference>
<evidence type="ECO:0000256" key="1">
    <source>
        <dbReference type="ARBA" id="ARBA00010609"/>
    </source>
</evidence>
<reference evidence="4" key="1">
    <citation type="submission" date="2025-08" db="UniProtKB">
        <authorList>
            <consortium name="RefSeq"/>
        </authorList>
    </citation>
    <scope>IDENTIFICATION</scope>
    <source>
        <tissue evidence="4">Muscle</tissue>
    </source>
</reference>
<dbReference type="Gene3D" id="2.60.40.420">
    <property type="entry name" value="Cupredoxins - blue copper proteins"/>
    <property type="match status" value="1"/>
</dbReference>
<evidence type="ECO:0000259" key="2">
    <source>
        <dbReference type="Pfam" id="PF07732"/>
    </source>
</evidence>
<dbReference type="OrthoDB" id="8952788at2759"/>
<dbReference type="AlphaFoldDB" id="A0A6I9MU62"/>
<dbReference type="GeneID" id="104945600"/>
<dbReference type="Pfam" id="PF07732">
    <property type="entry name" value="Cu-oxidase_3"/>
    <property type="match status" value="1"/>
</dbReference>
<dbReference type="GO" id="GO:0005507">
    <property type="term" value="F:copper ion binding"/>
    <property type="evidence" value="ECO:0007669"/>
    <property type="project" value="InterPro"/>
</dbReference>
<keyword evidence="3" id="KW-1185">Reference proteome</keyword>
<feature type="domain" description="Plastocyanin-like" evidence="2">
    <location>
        <begin position="2"/>
        <end position="87"/>
    </location>
</feature>
<dbReference type="InterPro" id="IPR008972">
    <property type="entry name" value="Cupredoxin"/>
</dbReference>
<dbReference type="Proteomes" id="UP000504611">
    <property type="component" value="Unplaced"/>
</dbReference>
<evidence type="ECO:0000313" key="3">
    <source>
        <dbReference type="Proteomes" id="UP000504611"/>
    </source>
</evidence>
<dbReference type="KEGG" id="ncc:104945600"/>
<sequence length="294" mass="33010">MNKADRNFSIQPHGLHYNKHFQGTSYEDGVDKPGSHVAPGQKFTYTWQVIEGPSPSDSACIPYLYYSATDPIRDTSSGLMGPLLVCKKGTLGENRTQKGVDKEFFLLFSVMDERLSWYINENIEKFGSNETDVEDEDFVESNLMHAVNGRMYGNLQGLQMCAGDKVVWYTFGLGTEADIHGVYFEGNTFKKQSTTRDTINLFPHTTATAIMQPNTPGVHEVSCQEWADHFSAGHEASSTEWTLSQTQTRAPHQRRARPEELCKYFIRWLNENSVGTSLSPKRDLGAGKIPPTAH</sequence>
<dbReference type="InterPro" id="IPR011707">
    <property type="entry name" value="Cu-oxidase-like_N"/>
</dbReference>
<name>A0A6I9MU62_9TELE</name>
<proteinExistence type="inferred from homology"/>